<gene>
    <name evidence="1" type="ORF">F0238_17230</name>
</gene>
<evidence type="ECO:0000313" key="2">
    <source>
        <dbReference type="Proteomes" id="UP000576645"/>
    </source>
</evidence>
<comment type="caution">
    <text evidence="1">The sequence shown here is derived from an EMBL/GenBank/DDBJ whole genome shotgun (WGS) entry which is preliminary data.</text>
</comment>
<proteinExistence type="predicted"/>
<dbReference type="Proteomes" id="UP000576645">
    <property type="component" value="Unassembled WGS sequence"/>
</dbReference>
<organism evidence="1 2">
    <name type="scientific">Vibrio coralliilyticus</name>
    <dbReference type="NCBI Taxonomy" id="190893"/>
    <lineage>
        <taxon>Bacteria</taxon>
        <taxon>Pseudomonadati</taxon>
        <taxon>Pseudomonadota</taxon>
        <taxon>Gammaproteobacteria</taxon>
        <taxon>Vibrionales</taxon>
        <taxon>Vibrionaceae</taxon>
        <taxon>Vibrio</taxon>
    </lineage>
</organism>
<name>A0AAP7DF17_9VIBR</name>
<accession>A0AAP7DF17</accession>
<sequence>MSKFPDRQNAIDFASDILALFNIETGEALGLVNFINSLTSGDYSKDELKKRARHTIASKYGDAIELTFE</sequence>
<dbReference type="EMBL" id="VTXP01000009">
    <property type="protein sequence ID" value="NOJ24472.1"/>
    <property type="molecule type" value="Genomic_DNA"/>
</dbReference>
<reference evidence="1 2" key="1">
    <citation type="submission" date="2019-09" db="EMBL/GenBank/DDBJ databases">
        <title>Draft genome sequencing and comparative genomics of hatchery-associated Vibrios.</title>
        <authorList>
            <person name="Kehlet-Delgado H."/>
            <person name="Mueller R.S."/>
        </authorList>
    </citation>
    <scope>NUCLEOTIDE SEQUENCE [LARGE SCALE GENOMIC DNA]</scope>
    <source>
        <strain evidence="1 2">09-121-3</strain>
    </source>
</reference>
<evidence type="ECO:0000313" key="1">
    <source>
        <dbReference type="EMBL" id="NOJ24472.1"/>
    </source>
</evidence>
<dbReference type="AlphaFoldDB" id="A0AAP7DF17"/>
<protein>
    <submittedName>
        <fullName evidence="1">Uncharacterized protein</fullName>
    </submittedName>
</protein>
<dbReference type="RefSeq" id="WP_095572590.1">
    <property type="nucleotide sequence ID" value="NZ_NRHV01000009.1"/>
</dbReference>